<feature type="signal peptide" evidence="11">
    <location>
        <begin position="1"/>
        <end position="20"/>
    </location>
</feature>
<keyword evidence="8" id="KW-0626">Porin</keyword>
<keyword evidence="4" id="KW-1134">Transmembrane beta strand</keyword>
<keyword evidence="9" id="KW-0472">Membrane</keyword>
<evidence type="ECO:0000259" key="12">
    <source>
        <dbReference type="Pfam" id="PF13609"/>
    </source>
</evidence>
<dbReference type="InterPro" id="IPR033900">
    <property type="entry name" value="Gram_neg_porin_domain"/>
</dbReference>
<comment type="caution">
    <text evidence="13">The sequence shown here is derived from an EMBL/GenBank/DDBJ whole genome shotgun (WGS) entry which is preliminary data.</text>
</comment>
<dbReference type="SUPFAM" id="SSF56935">
    <property type="entry name" value="Porins"/>
    <property type="match status" value="1"/>
</dbReference>
<dbReference type="CDD" id="cd00342">
    <property type="entry name" value="gram_neg_porins"/>
    <property type="match status" value="1"/>
</dbReference>
<dbReference type="EMBL" id="CAJPUY010000008">
    <property type="protein sequence ID" value="CAG2142434.1"/>
    <property type="molecule type" value="Genomic_DNA"/>
</dbReference>
<dbReference type="Gene3D" id="2.40.160.10">
    <property type="entry name" value="Porin"/>
    <property type="match status" value="1"/>
</dbReference>
<dbReference type="InterPro" id="IPR050298">
    <property type="entry name" value="Gram-neg_bact_OMP"/>
</dbReference>
<keyword evidence="10" id="KW-0998">Cell outer membrane</keyword>
<sequence>MRLKLIAISAGLLASAGAHAQSSVTLYGVVDVGIEYLNSVPNAAKASSSLVAMQSGNQSGSRWGLRGVEDLGGGLKGIFTLESGFSTDDGKMAQGGRLFGRAAYVGLQSRWGQLTLGRHTAPFWDFSGAFDPMGNAGRFAIGAQDPFMLGQRADNSAKYVGNFGGLTVTGLYSFNYNNAEVPGNFTNGREYSVMAVYAAGPFSIGAVYDQTNQSSAAALSSNQLIRRAALAGTYAFGPAKLYAGYRYARSFNGASLPGTAGAANTYANLAWAGLGYQLTPSFSLTGAAYYQNLANAHVGNPWQFVATADYVLSKRTDVYASMAYAVNSNARSALGVNGFNDVLGASSSEQVVPGKNQFGAVVGVRHKF</sequence>
<dbReference type="GO" id="GO:0009279">
    <property type="term" value="C:cell outer membrane"/>
    <property type="evidence" value="ECO:0007669"/>
    <property type="project" value="UniProtKB-SubCell"/>
</dbReference>
<dbReference type="PRINTS" id="PR00184">
    <property type="entry name" value="NEISSPPORIN"/>
</dbReference>
<dbReference type="RefSeq" id="WP_211947619.1">
    <property type="nucleotide sequence ID" value="NZ_CAJPUY010000008.1"/>
</dbReference>
<dbReference type="PANTHER" id="PTHR34501:SF9">
    <property type="entry name" value="MAJOR OUTER MEMBRANE PROTEIN P.IA"/>
    <property type="match status" value="1"/>
</dbReference>
<dbReference type="Proteomes" id="UP000672934">
    <property type="component" value="Unassembled WGS sequence"/>
</dbReference>
<evidence type="ECO:0000256" key="6">
    <source>
        <dbReference type="ARBA" id="ARBA00022729"/>
    </source>
</evidence>
<keyword evidence="6 11" id="KW-0732">Signal</keyword>
<evidence type="ECO:0000313" key="14">
    <source>
        <dbReference type="Proteomes" id="UP000672934"/>
    </source>
</evidence>
<comment type="subunit">
    <text evidence="2">Homotrimer.</text>
</comment>
<evidence type="ECO:0000256" key="3">
    <source>
        <dbReference type="ARBA" id="ARBA00022448"/>
    </source>
</evidence>
<proteinExistence type="predicted"/>
<evidence type="ECO:0000256" key="1">
    <source>
        <dbReference type="ARBA" id="ARBA00004571"/>
    </source>
</evidence>
<name>A0A916ISP4_9BURK</name>
<evidence type="ECO:0000256" key="11">
    <source>
        <dbReference type="SAM" id="SignalP"/>
    </source>
</evidence>
<dbReference type="GO" id="GO:0006811">
    <property type="term" value="P:monoatomic ion transport"/>
    <property type="evidence" value="ECO:0007669"/>
    <property type="project" value="UniProtKB-KW"/>
</dbReference>
<dbReference type="PANTHER" id="PTHR34501">
    <property type="entry name" value="PROTEIN YDDL-RELATED"/>
    <property type="match status" value="1"/>
</dbReference>
<keyword evidence="5" id="KW-0812">Transmembrane</keyword>
<evidence type="ECO:0000256" key="5">
    <source>
        <dbReference type="ARBA" id="ARBA00022692"/>
    </source>
</evidence>
<accession>A0A916ISP4</accession>
<evidence type="ECO:0000256" key="2">
    <source>
        <dbReference type="ARBA" id="ARBA00011233"/>
    </source>
</evidence>
<feature type="chain" id="PRO_5037732989" evidence="11">
    <location>
        <begin position="21"/>
        <end position="368"/>
    </location>
</feature>
<dbReference type="AlphaFoldDB" id="A0A916ISP4"/>
<gene>
    <name evidence="13" type="ORF">LMG31506_02676</name>
</gene>
<dbReference type="InterPro" id="IPR002299">
    <property type="entry name" value="Porin_Neis"/>
</dbReference>
<evidence type="ECO:0000256" key="7">
    <source>
        <dbReference type="ARBA" id="ARBA00023065"/>
    </source>
</evidence>
<evidence type="ECO:0000256" key="10">
    <source>
        <dbReference type="ARBA" id="ARBA00023237"/>
    </source>
</evidence>
<protein>
    <submittedName>
        <fullName evidence="13">Outer membrane porin protein</fullName>
    </submittedName>
</protein>
<feature type="domain" description="Porin" evidence="12">
    <location>
        <begin position="10"/>
        <end position="329"/>
    </location>
</feature>
<organism evidence="13 14">
    <name type="scientific">Cupriavidus yeoncheonensis</name>
    <dbReference type="NCBI Taxonomy" id="1462994"/>
    <lineage>
        <taxon>Bacteria</taxon>
        <taxon>Pseudomonadati</taxon>
        <taxon>Pseudomonadota</taxon>
        <taxon>Betaproteobacteria</taxon>
        <taxon>Burkholderiales</taxon>
        <taxon>Burkholderiaceae</taxon>
        <taxon>Cupriavidus</taxon>
    </lineage>
</organism>
<comment type="subcellular location">
    <subcellularLocation>
        <location evidence="1">Cell outer membrane</location>
        <topology evidence="1">Multi-pass membrane protein</topology>
    </subcellularLocation>
</comment>
<keyword evidence="14" id="KW-1185">Reference proteome</keyword>
<dbReference type="GO" id="GO:0046930">
    <property type="term" value="C:pore complex"/>
    <property type="evidence" value="ECO:0007669"/>
    <property type="project" value="UniProtKB-KW"/>
</dbReference>
<evidence type="ECO:0000256" key="9">
    <source>
        <dbReference type="ARBA" id="ARBA00023136"/>
    </source>
</evidence>
<keyword evidence="7" id="KW-0406">Ion transport</keyword>
<evidence type="ECO:0000256" key="4">
    <source>
        <dbReference type="ARBA" id="ARBA00022452"/>
    </source>
</evidence>
<dbReference type="InterPro" id="IPR023614">
    <property type="entry name" value="Porin_dom_sf"/>
</dbReference>
<evidence type="ECO:0000256" key="8">
    <source>
        <dbReference type="ARBA" id="ARBA00023114"/>
    </source>
</evidence>
<evidence type="ECO:0000313" key="13">
    <source>
        <dbReference type="EMBL" id="CAG2142434.1"/>
    </source>
</evidence>
<dbReference type="GO" id="GO:0015288">
    <property type="term" value="F:porin activity"/>
    <property type="evidence" value="ECO:0007669"/>
    <property type="project" value="UniProtKB-KW"/>
</dbReference>
<reference evidence="13" key="1">
    <citation type="submission" date="2021-03" db="EMBL/GenBank/DDBJ databases">
        <authorList>
            <person name="Peeters C."/>
        </authorList>
    </citation>
    <scope>NUCLEOTIDE SEQUENCE</scope>
    <source>
        <strain evidence="13">LMG 31506</strain>
    </source>
</reference>
<keyword evidence="3" id="KW-0813">Transport</keyword>
<dbReference type="Pfam" id="PF13609">
    <property type="entry name" value="Porin_4"/>
    <property type="match status" value="1"/>
</dbReference>